<evidence type="ECO:0000313" key="1">
    <source>
        <dbReference type="EMBL" id="RHY46712.1"/>
    </source>
</evidence>
<organism evidence="1 2">
    <name type="scientific">Aphanomyces astaci</name>
    <name type="common">Crayfish plague agent</name>
    <dbReference type="NCBI Taxonomy" id="112090"/>
    <lineage>
        <taxon>Eukaryota</taxon>
        <taxon>Sar</taxon>
        <taxon>Stramenopiles</taxon>
        <taxon>Oomycota</taxon>
        <taxon>Saprolegniomycetes</taxon>
        <taxon>Saprolegniales</taxon>
        <taxon>Verrucalvaceae</taxon>
        <taxon>Aphanomyces</taxon>
    </lineage>
</organism>
<name>A0A3R6X0E8_APHAT</name>
<dbReference type="Proteomes" id="UP000283543">
    <property type="component" value="Unassembled WGS sequence"/>
</dbReference>
<sequence>LRHATHVGYCLDVCATNGTARGGFHLIECHDTTDANIANQQFDLIGAAVQSAVPKVS</sequence>
<proteinExistence type="predicted"/>
<gene>
    <name evidence="1" type="ORF">DYB34_010493</name>
</gene>
<reference evidence="1 2" key="1">
    <citation type="submission" date="2018-08" db="EMBL/GenBank/DDBJ databases">
        <title>Aphanomyces genome sequencing and annotation.</title>
        <authorList>
            <person name="Minardi D."/>
            <person name="Oidtmann B."/>
            <person name="Van Der Giezen M."/>
            <person name="Studholme D.J."/>
        </authorList>
    </citation>
    <scope>NUCLEOTIDE SEQUENCE [LARGE SCALE GENOMIC DNA]</scope>
    <source>
        <strain evidence="1 2">Si</strain>
    </source>
</reference>
<comment type="caution">
    <text evidence="1">The sequence shown here is derived from an EMBL/GenBank/DDBJ whole genome shotgun (WGS) entry which is preliminary data.</text>
</comment>
<feature type="non-terminal residue" evidence="1">
    <location>
        <position position="1"/>
    </location>
</feature>
<protein>
    <submittedName>
        <fullName evidence="1">Uncharacterized protein</fullName>
    </submittedName>
</protein>
<accession>A0A3R6X0E8</accession>
<dbReference type="AlphaFoldDB" id="A0A3R6X0E8"/>
<evidence type="ECO:0000313" key="2">
    <source>
        <dbReference type="Proteomes" id="UP000283543"/>
    </source>
</evidence>
<dbReference type="EMBL" id="QUTB01007266">
    <property type="protein sequence ID" value="RHY46712.1"/>
    <property type="molecule type" value="Genomic_DNA"/>
</dbReference>